<name>A0A0K2TMI0_LEPSM</name>
<sequence>MYLRLIWWLKWTNGQSAEHKEGIYLYTNYIVSKLL</sequence>
<proteinExistence type="predicted"/>
<dbReference type="EMBL" id="HACA01009738">
    <property type="protein sequence ID" value="CDW27099.1"/>
    <property type="molecule type" value="Transcribed_RNA"/>
</dbReference>
<evidence type="ECO:0000313" key="1">
    <source>
        <dbReference type="EMBL" id="CDW27099.1"/>
    </source>
</evidence>
<accession>A0A0K2TMI0</accession>
<organism evidence="1">
    <name type="scientific">Lepeophtheirus salmonis</name>
    <name type="common">Salmon louse</name>
    <name type="synonym">Caligus salmonis</name>
    <dbReference type="NCBI Taxonomy" id="72036"/>
    <lineage>
        <taxon>Eukaryota</taxon>
        <taxon>Metazoa</taxon>
        <taxon>Ecdysozoa</taxon>
        <taxon>Arthropoda</taxon>
        <taxon>Crustacea</taxon>
        <taxon>Multicrustacea</taxon>
        <taxon>Hexanauplia</taxon>
        <taxon>Copepoda</taxon>
        <taxon>Siphonostomatoida</taxon>
        <taxon>Caligidae</taxon>
        <taxon>Lepeophtheirus</taxon>
    </lineage>
</organism>
<dbReference type="AlphaFoldDB" id="A0A0K2TMI0"/>
<reference evidence="1" key="1">
    <citation type="submission" date="2014-05" db="EMBL/GenBank/DDBJ databases">
        <authorList>
            <person name="Chronopoulou M."/>
        </authorList>
    </citation>
    <scope>NUCLEOTIDE SEQUENCE</scope>
    <source>
        <tissue evidence="1">Whole organism</tissue>
    </source>
</reference>
<protein>
    <submittedName>
        <fullName evidence="1">Uncharacterized protein</fullName>
    </submittedName>
</protein>